<gene>
    <name evidence="2" type="ORF">EV132_112116</name>
</gene>
<feature type="region of interest" description="Disordered" evidence="1">
    <location>
        <begin position="28"/>
        <end position="49"/>
    </location>
</feature>
<dbReference type="EMBL" id="SMBH01000012">
    <property type="protein sequence ID" value="TCU13418.1"/>
    <property type="molecule type" value="Genomic_DNA"/>
</dbReference>
<evidence type="ECO:0000313" key="3">
    <source>
        <dbReference type="Proteomes" id="UP000294576"/>
    </source>
</evidence>
<dbReference type="RefSeq" id="WP_245505866.1">
    <property type="nucleotide sequence ID" value="NZ_SMBH01000012.1"/>
</dbReference>
<comment type="caution">
    <text evidence="2">The sequence shown here is derived from an EMBL/GenBank/DDBJ whole genome shotgun (WGS) entry which is preliminary data.</text>
</comment>
<accession>A0A4R3PXN5</accession>
<reference evidence="2 3" key="1">
    <citation type="submission" date="2019-03" db="EMBL/GenBank/DDBJ databases">
        <title>Genomic Encyclopedia of Type Strains, Phase IV (KMG-V): Genome sequencing to study the core and pangenomes of soil and plant-associated prokaryotes.</title>
        <authorList>
            <person name="Whitman W."/>
        </authorList>
    </citation>
    <scope>NUCLEOTIDE SEQUENCE [LARGE SCALE GENOMIC DNA]</scope>
    <source>
        <strain evidence="2 3">Hc14</strain>
    </source>
</reference>
<evidence type="ECO:0000313" key="2">
    <source>
        <dbReference type="EMBL" id="TCU13418.1"/>
    </source>
</evidence>
<organism evidence="2 3">
    <name type="scientific">Rhizobium sullae</name>
    <name type="common">Rhizobium hedysari</name>
    <dbReference type="NCBI Taxonomy" id="50338"/>
    <lineage>
        <taxon>Bacteria</taxon>
        <taxon>Pseudomonadati</taxon>
        <taxon>Pseudomonadota</taxon>
        <taxon>Alphaproteobacteria</taxon>
        <taxon>Hyphomicrobiales</taxon>
        <taxon>Rhizobiaceae</taxon>
        <taxon>Rhizobium/Agrobacterium group</taxon>
        <taxon>Rhizobium</taxon>
    </lineage>
</organism>
<name>A0A4R3PXN5_RHISU</name>
<dbReference type="Proteomes" id="UP000294576">
    <property type="component" value="Unassembled WGS sequence"/>
</dbReference>
<protein>
    <submittedName>
        <fullName evidence="2">Uncharacterized protein</fullName>
    </submittedName>
</protein>
<proteinExistence type="predicted"/>
<evidence type="ECO:0000256" key="1">
    <source>
        <dbReference type="SAM" id="MobiDB-lite"/>
    </source>
</evidence>
<sequence>MKLIKYFQNVTTATDLLMMVAAPMLAPTPADARRASQARPLSPGRRRSLACADTTKKTGFCDVWPR</sequence>
<dbReference type="AlphaFoldDB" id="A0A4R3PXN5"/>